<keyword evidence="11" id="KW-1185">Reference proteome</keyword>
<keyword evidence="1" id="KW-0479">Metal-binding</keyword>
<dbReference type="GO" id="GO:0016226">
    <property type="term" value="P:iron-sulfur cluster assembly"/>
    <property type="evidence" value="ECO:0007669"/>
    <property type="project" value="InterPro"/>
</dbReference>
<dbReference type="PANTHER" id="PTHR42961:SF2">
    <property type="entry name" value="IRON-SULFUR PROTEIN NUBPL"/>
    <property type="match status" value="1"/>
</dbReference>
<reference evidence="10 11" key="1">
    <citation type="submission" date="2022-07" db="EMBL/GenBank/DDBJ databases">
        <title>Genome-wide signatures of adaptation to extreme environments.</title>
        <authorList>
            <person name="Cho C.H."/>
            <person name="Yoon H.S."/>
        </authorList>
    </citation>
    <scope>NUCLEOTIDE SEQUENCE [LARGE SCALE GENOMIC DNA]</scope>
    <source>
        <strain evidence="10 11">DBV 063 E5</strain>
    </source>
</reference>
<dbReference type="GO" id="GO:0005524">
    <property type="term" value="F:ATP binding"/>
    <property type="evidence" value="ECO:0007669"/>
    <property type="project" value="UniProtKB-KW"/>
</dbReference>
<evidence type="ECO:0000259" key="8">
    <source>
        <dbReference type="Pfam" id="PF01883"/>
    </source>
</evidence>
<dbReference type="HAMAP" id="MF_02040">
    <property type="entry name" value="Mrp_NBP35"/>
    <property type="match status" value="1"/>
</dbReference>
<dbReference type="Pfam" id="PF10609">
    <property type="entry name" value="ParA"/>
    <property type="match status" value="1"/>
</dbReference>
<proteinExistence type="inferred from homology"/>
<dbReference type="Pfam" id="PF06155">
    <property type="entry name" value="GBBH-like_N"/>
    <property type="match status" value="1"/>
</dbReference>
<protein>
    <recommendedName>
        <fullName evidence="12">MIP18 family-like domain-containing protein</fullName>
    </recommendedName>
</protein>
<dbReference type="SUPFAM" id="SSF117916">
    <property type="entry name" value="Fe-S cluster assembly (FSCA) domain-like"/>
    <property type="match status" value="1"/>
</dbReference>
<dbReference type="PROSITE" id="PS01215">
    <property type="entry name" value="MRP"/>
    <property type="match status" value="1"/>
</dbReference>
<dbReference type="PANTHER" id="PTHR42961">
    <property type="entry name" value="IRON-SULFUR PROTEIN NUBPL"/>
    <property type="match status" value="1"/>
</dbReference>
<evidence type="ECO:0000256" key="4">
    <source>
        <dbReference type="ARBA" id="ARBA00023004"/>
    </source>
</evidence>
<comment type="caution">
    <text evidence="10">The sequence shown here is derived from an EMBL/GenBank/DDBJ whole genome shotgun (WGS) entry which is preliminary data.</text>
</comment>
<organism evidence="10 11">
    <name type="scientific">Cyanidium caldarium</name>
    <name type="common">Red alga</name>
    <dbReference type="NCBI Taxonomy" id="2771"/>
    <lineage>
        <taxon>Eukaryota</taxon>
        <taxon>Rhodophyta</taxon>
        <taxon>Bangiophyceae</taxon>
        <taxon>Cyanidiales</taxon>
        <taxon>Cyanidiaceae</taxon>
        <taxon>Cyanidium</taxon>
    </lineage>
</organism>
<dbReference type="Gene3D" id="3.30.2020.30">
    <property type="match status" value="1"/>
</dbReference>
<evidence type="ECO:0000313" key="11">
    <source>
        <dbReference type="Proteomes" id="UP001301350"/>
    </source>
</evidence>
<evidence type="ECO:0000256" key="1">
    <source>
        <dbReference type="ARBA" id="ARBA00022723"/>
    </source>
</evidence>
<dbReference type="GO" id="GO:0140663">
    <property type="term" value="F:ATP-dependent FeS chaperone activity"/>
    <property type="evidence" value="ECO:0007669"/>
    <property type="project" value="InterPro"/>
</dbReference>
<dbReference type="Gene3D" id="3.40.50.300">
    <property type="entry name" value="P-loop containing nucleotide triphosphate hydrolases"/>
    <property type="match status" value="1"/>
</dbReference>
<dbReference type="InterPro" id="IPR034904">
    <property type="entry name" value="FSCA_dom_sf"/>
</dbReference>
<evidence type="ECO:0000256" key="7">
    <source>
        <dbReference type="SAM" id="MobiDB-lite"/>
    </source>
</evidence>
<dbReference type="InterPro" id="IPR010376">
    <property type="entry name" value="GBBH-like_N"/>
</dbReference>
<feature type="domain" description="Gamma-butyrobetaine hydroxylase-like N-terminal" evidence="9">
    <location>
        <begin position="437"/>
        <end position="506"/>
    </location>
</feature>
<dbReference type="InterPro" id="IPR038492">
    <property type="entry name" value="GBBH-like_N_sf"/>
</dbReference>
<dbReference type="InterPro" id="IPR033756">
    <property type="entry name" value="YlxH/NBP35"/>
</dbReference>
<keyword evidence="4" id="KW-0408">Iron</keyword>
<dbReference type="SUPFAM" id="SSF52540">
    <property type="entry name" value="P-loop containing nucleoside triphosphate hydrolases"/>
    <property type="match status" value="1"/>
</dbReference>
<dbReference type="InterPro" id="IPR000808">
    <property type="entry name" value="Mrp-like_CS"/>
</dbReference>
<dbReference type="CDD" id="cd02037">
    <property type="entry name" value="Mrp_NBP35"/>
    <property type="match status" value="1"/>
</dbReference>
<evidence type="ECO:0000256" key="2">
    <source>
        <dbReference type="ARBA" id="ARBA00022741"/>
    </source>
</evidence>
<evidence type="ECO:0000256" key="6">
    <source>
        <dbReference type="ARBA" id="ARBA00024036"/>
    </source>
</evidence>
<gene>
    <name evidence="10" type="ORF">CDCA_CDCA14G3931</name>
</gene>
<evidence type="ECO:0008006" key="12">
    <source>
        <dbReference type="Google" id="ProtNLM"/>
    </source>
</evidence>
<dbReference type="AlphaFoldDB" id="A0AAV9J0J3"/>
<evidence type="ECO:0000256" key="5">
    <source>
        <dbReference type="ARBA" id="ARBA00023014"/>
    </source>
</evidence>
<accession>A0AAV9J0J3</accession>
<comment type="similarity">
    <text evidence="6">Belongs to the Mrp/NBP35 ATP-binding proteins family.</text>
</comment>
<dbReference type="GO" id="GO:0046872">
    <property type="term" value="F:metal ion binding"/>
    <property type="evidence" value="ECO:0007669"/>
    <property type="project" value="UniProtKB-KW"/>
</dbReference>
<keyword evidence="3" id="KW-0067">ATP-binding</keyword>
<dbReference type="Pfam" id="PF01883">
    <property type="entry name" value="FeS_assembly_P"/>
    <property type="match status" value="1"/>
</dbReference>
<dbReference type="Proteomes" id="UP001301350">
    <property type="component" value="Unassembled WGS sequence"/>
</dbReference>
<evidence type="ECO:0000313" key="10">
    <source>
        <dbReference type="EMBL" id="KAK4537906.1"/>
    </source>
</evidence>
<dbReference type="InterPro" id="IPR027417">
    <property type="entry name" value="P-loop_NTPase"/>
</dbReference>
<dbReference type="InterPro" id="IPR002744">
    <property type="entry name" value="MIP18-like"/>
</dbReference>
<feature type="domain" description="MIP18 family-like" evidence="8">
    <location>
        <begin position="62"/>
        <end position="134"/>
    </location>
</feature>
<feature type="region of interest" description="Disordered" evidence="7">
    <location>
        <begin position="513"/>
        <end position="533"/>
    </location>
</feature>
<feature type="compositionally biased region" description="Pro residues" evidence="7">
    <location>
        <begin position="520"/>
        <end position="533"/>
    </location>
</feature>
<name>A0AAV9J0J3_CYACA</name>
<dbReference type="EMBL" id="JANCYW010000014">
    <property type="protein sequence ID" value="KAK4537906.1"/>
    <property type="molecule type" value="Genomic_DNA"/>
</dbReference>
<evidence type="ECO:0000256" key="3">
    <source>
        <dbReference type="ARBA" id="ARBA00022840"/>
    </source>
</evidence>
<sequence length="533" mass="57824">MQPQLTFLSPFPPCALSGTSRRPSVASRRQVSLRPCLPRRRRRSLLRLCAAPSSDVPFADKKAALLTALRAVVDPDLGDDIVSLGFVKNIDFRDNGDVSFDVELTTPACPVKDAFRQQCQQLAESLPFVREAHVRMTAQAPRATAELTDANTRSLQRVSNVILVASAKGGVAKSTTAVNLAYVLSRSGARVGILDADIYGPSLPIMVAPEGGTQVRLTDDGLIEPFVRAGVKLMSFGYINPDPAMLRGPMVASMVTQLVQQTHWGELDYLVVDMPPGTGDVQITLGQVLKATAAVVVTTPQRLAFADVVKGIQLLDKLAVPPIAVVESMAYFEAPDTGRRYYLFGQGHGARLSREFGIENTFEVPLMPEINAAGDTGTPITLTTPEDNAVFQCYKRIADAVVQECARIRFGANTVPQAHYDTESGDIVVRIGGANDDDAHVEHIWPAALRRACRCAACVDEYSGAPLLDPGKVDENVRPQQMMNVGNYALAINWSDSHQSIMPWERILTQYRSRRRSTPAPAPEPSTPAPAAR</sequence>
<keyword evidence="5" id="KW-0411">Iron-sulfur</keyword>
<dbReference type="InterPro" id="IPR044304">
    <property type="entry name" value="NUBPL-like"/>
</dbReference>
<dbReference type="GO" id="GO:0051539">
    <property type="term" value="F:4 iron, 4 sulfur cluster binding"/>
    <property type="evidence" value="ECO:0007669"/>
    <property type="project" value="TreeGrafter"/>
</dbReference>
<dbReference type="Gene3D" id="3.30.300.130">
    <property type="entry name" value="Fe-S cluster assembly (FSCA)"/>
    <property type="match status" value="1"/>
</dbReference>
<dbReference type="InterPro" id="IPR019591">
    <property type="entry name" value="Mrp/NBP35_ATP-bd"/>
</dbReference>
<evidence type="ECO:0000259" key="9">
    <source>
        <dbReference type="Pfam" id="PF06155"/>
    </source>
</evidence>
<keyword evidence="2" id="KW-0547">Nucleotide-binding</keyword>